<comment type="caution">
    <text evidence="4">The sequence shown here is derived from an EMBL/GenBank/DDBJ whole genome shotgun (WGS) entry which is preliminary data.</text>
</comment>
<keyword evidence="1" id="KW-0175">Coiled coil</keyword>
<protein>
    <submittedName>
        <fullName evidence="4">Phasin family protein</fullName>
    </submittedName>
</protein>
<feature type="coiled-coil region" evidence="1">
    <location>
        <begin position="76"/>
        <end position="137"/>
    </location>
</feature>
<gene>
    <name evidence="4" type="ORF">IOQ59_16220</name>
</gene>
<evidence type="ECO:0000256" key="1">
    <source>
        <dbReference type="SAM" id="Coils"/>
    </source>
</evidence>
<feature type="compositionally biased region" description="Low complexity" evidence="2">
    <location>
        <begin position="146"/>
        <end position="160"/>
    </location>
</feature>
<dbReference type="InterPro" id="IPR018968">
    <property type="entry name" value="Phasin"/>
</dbReference>
<sequence>MYDLMKDVKEKMQPAVDVAEINKKAAEKLFALQSEYVTDFVNSCVSQMKALTEVKEPSQAVELQMTYFKSLETKLADIAEKEYDALNEAKDQITEVVEKSLTDLRDNDYVTEMTKYMNDASETVSKYMNEAAEAVAEAPVVAPAAAPAPAKAAKAATPKKAPAKTSRKTTAAAAE</sequence>
<evidence type="ECO:0000313" key="4">
    <source>
        <dbReference type="EMBL" id="MBE9398807.1"/>
    </source>
</evidence>
<accession>A0A8J7FD12</accession>
<dbReference type="Pfam" id="PF09361">
    <property type="entry name" value="Phasin_2"/>
    <property type="match status" value="1"/>
</dbReference>
<proteinExistence type="predicted"/>
<feature type="region of interest" description="Disordered" evidence="2">
    <location>
        <begin position="146"/>
        <end position="175"/>
    </location>
</feature>
<evidence type="ECO:0000256" key="2">
    <source>
        <dbReference type="SAM" id="MobiDB-lite"/>
    </source>
</evidence>
<name>A0A8J7FD12_9GAMM</name>
<evidence type="ECO:0000259" key="3">
    <source>
        <dbReference type="Pfam" id="PF09361"/>
    </source>
</evidence>
<dbReference type="Proteomes" id="UP000640333">
    <property type="component" value="Unassembled WGS sequence"/>
</dbReference>
<reference evidence="4" key="1">
    <citation type="submission" date="2020-10" db="EMBL/GenBank/DDBJ databases">
        <title>Bacterium isolated from coastal waters sediment.</title>
        <authorList>
            <person name="Chen R.-J."/>
            <person name="Lu D.-C."/>
            <person name="Zhu K.-L."/>
            <person name="Du Z.-J."/>
        </authorList>
    </citation>
    <scope>NUCLEOTIDE SEQUENCE</scope>
    <source>
        <strain evidence="4">N1Y112</strain>
    </source>
</reference>
<organism evidence="4 5">
    <name type="scientific">Pontibacterium sinense</name>
    <dbReference type="NCBI Taxonomy" id="2781979"/>
    <lineage>
        <taxon>Bacteria</taxon>
        <taxon>Pseudomonadati</taxon>
        <taxon>Pseudomonadota</taxon>
        <taxon>Gammaproteobacteria</taxon>
        <taxon>Oceanospirillales</taxon>
        <taxon>Oceanospirillaceae</taxon>
        <taxon>Pontibacterium</taxon>
    </lineage>
</organism>
<dbReference type="EMBL" id="JADEYS010000018">
    <property type="protein sequence ID" value="MBE9398807.1"/>
    <property type="molecule type" value="Genomic_DNA"/>
</dbReference>
<evidence type="ECO:0000313" key="5">
    <source>
        <dbReference type="Proteomes" id="UP000640333"/>
    </source>
</evidence>
<keyword evidence="5" id="KW-1185">Reference proteome</keyword>
<dbReference type="RefSeq" id="WP_193954502.1">
    <property type="nucleotide sequence ID" value="NZ_JADEYS010000018.1"/>
</dbReference>
<feature type="domain" description="Phasin" evidence="3">
    <location>
        <begin position="8"/>
        <end position="99"/>
    </location>
</feature>
<dbReference type="AlphaFoldDB" id="A0A8J7FD12"/>